<proteinExistence type="predicted"/>
<dbReference type="SUPFAM" id="SSF50129">
    <property type="entry name" value="GroES-like"/>
    <property type="match status" value="1"/>
</dbReference>
<keyword evidence="4" id="KW-0560">Oxidoreductase</keyword>
<dbReference type="GO" id="GO:0008270">
    <property type="term" value="F:zinc ion binding"/>
    <property type="evidence" value="ECO:0007669"/>
    <property type="project" value="InterPro"/>
</dbReference>
<dbReference type="RefSeq" id="XP_040696309.1">
    <property type="nucleotide sequence ID" value="XM_040850176.1"/>
</dbReference>
<keyword evidence="7" id="KW-1185">Reference proteome</keyword>
<evidence type="ECO:0000313" key="6">
    <source>
        <dbReference type="EMBL" id="OJJ52503.1"/>
    </source>
</evidence>
<protein>
    <recommendedName>
        <fullName evidence="5">Alcohol dehydrogenase-like N-terminal domain-containing protein</fullName>
    </recommendedName>
</protein>
<dbReference type="GeneID" id="63766249"/>
<dbReference type="GO" id="GO:0016491">
    <property type="term" value="F:oxidoreductase activity"/>
    <property type="evidence" value="ECO:0007669"/>
    <property type="project" value="UniProtKB-KW"/>
</dbReference>
<evidence type="ECO:0000256" key="3">
    <source>
        <dbReference type="ARBA" id="ARBA00022833"/>
    </source>
</evidence>
<evidence type="ECO:0000313" key="7">
    <source>
        <dbReference type="Proteomes" id="UP000184356"/>
    </source>
</evidence>
<name>A0A1L9SZN9_9EURO</name>
<keyword evidence="3" id="KW-0862">Zinc</keyword>
<gene>
    <name evidence="6" type="ORF">ASPSYDRAFT_62818</name>
</gene>
<dbReference type="InterPro" id="IPR013154">
    <property type="entry name" value="ADH-like_N"/>
</dbReference>
<dbReference type="EMBL" id="KV878601">
    <property type="protein sequence ID" value="OJJ52503.1"/>
    <property type="molecule type" value="Genomic_DNA"/>
</dbReference>
<dbReference type="Gene3D" id="3.40.50.720">
    <property type="entry name" value="NAD(P)-binding Rossmann-like Domain"/>
    <property type="match status" value="2"/>
</dbReference>
<evidence type="ECO:0000259" key="5">
    <source>
        <dbReference type="Pfam" id="PF08240"/>
    </source>
</evidence>
<dbReference type="PROSITE" id="PS00059">
    <property type="entry name" value="ADH_ZINC"/>
    <property type="match status" value="1"/>
</dbReference>
<accession>A0A1L9SZN9</accession>
<sequence>MPVPGPNELLIRLSVTSLCGSDLGMALGHMGPVGNILGHEGVGRIAAIGSDVPSLDPRVEIGPRVGVAWTRDIYGVCSYCLDPTNEGETRCAEGLHSAKAYPDIFGEYTIMPLRYLARIPPAFDDVPDEEVAPIVCGGVTAYKRCKEAYCKSQGAEHYVDVFPSGEAAGKKVKELTDGQGWTVKGSSVGTRADILEALIFVQNRVVVPRVKWAALGEIEELTSEMSKGQIEGKYVMKQ</sequence>
<dbReference type="STRING" id="1036612.A0A1L9SZN9"/>
<dbReference type="VEuPathDB" id="FungiDB:ASPSYDRAFT_62818"/>
<comment type="cofactor">
    <cofactor evidence="1">
        <name>Zn(2+)</name>
        <dbReference type="ChEBI" id="CHEBI:29105"/>
    </cofactor>
</comment>
<dbReference type="Gene3D" id="3.90.180.10">
    <property type="entry name" value="Medium-chain alcohol dehydrogenases, catalytic domain"/>
    <property type="match status" value="2"/>
</dbReference>
<evidence type="ECO:0000256" key="1">
    <source>
        <dbReference type="ARBA" id="ARBA00001947"/>
    </source>
</evidence>
<evidence type="ECO:0000256" key="2">
    <source>
        <dbReference type="ARBA" id="ARBA00022723"/>
    </source>
</evidence>
<dbReference type="InterPro" id="IPR011032">
    <property type="entry name" value="GroES-like_sf"/>
</dbReference>
<keyword evidence="2" id="KW-0479">Metal-binding</keyword>
<dbReference type="PANTHER" id="PTHR42940:SF8">
    <property type="entry name" value="VACUOLAR PROTEIN SORTING-ASSOCIATED PROTEIN 11"/>
    <property type="match status" value="1"/>
</dbReference>
<dbReference type="OrthoDB" id="1879366at2759"/>
<dbReference type="PANTHER" id="PTHR42940">
    <property type="entry name" value="ALCOHOL DEHYDROGENASE 1-RELATED"/>
    <property type="match status" value="1"/>
</dbReference>
<reference evidence="7" key="1">
    <citation type="journal article" date="2017" name="Genome Biol.">
        <title>Comparative genomics reveals high biological diversity and specific adaptations in the industrially and medically important fungal genus Aspergillus.</title>
        <authorList>
            <person name="de Vries R.P."/>
            <person name="Riley R."/>
            <person name="Wiebenga A."/>
            <person name="Aguilar-Osorio G."/>
            <person name="Amillis S."/>
            <person name="Uchima C.A."/>
            <person name="Anderluh G."/>
            <person name="Asadollahi M."/>
            <person name="Askin M."/>
            <person name="Barry K."/>
            <person name="Battaglia E."/>
            <person name="Bayram O."/>
            <person name="Benocci T."/>
            <person name="Braus-Stromeyer S.A."/>
            <person name="Caldana C."/>
            <person name="Canovas D."/>
            <person name="Cerqueira G.C."/>
            <person name="Chen F."/>
            <person name="Chen W."/>
            <person name="Choi C."/>
            <person name="Clum A."/>
            <person name="Dos Santos R.A."/>
            <person name="Damasio A.R."/>
            <person name="Diallinas G."/>
            <person name="Emri T."/>
            <person name="Fekete E."/>
            <person name="Flipphi M."/>
            <person name="Freyberg S."/>
            <person name="Gallo A."/>
            <person name="Gournas C."/>
            <person name="Habgood R."/>
            <person name="Hainaut M."/>
            <person name="Harispe M.L."/>
            <person name="Henrissat B."/>
            <person name="Hilden K.S."/>
            <person name="Hope R."/>
            <person name="Hossain A."/>
            <person name="Karabika E."/>
            <person name="Karaffa L."/>
            <person name="Karanyi Z."/>
            <person name="Krasevec N."/>
            <person name="Kuo A."/>
            <person name="Kusch H."/>
            <person name="LaButti K."/>
            <person name="Lagendijk E.L."/>
            <person name="Lapidus A."/>
            <person name="Levasseur A."/>
            <person name="Lindquist E."/>
            <person name="Lipzen A."/>
            <person name="Logrieco A.F."/>
            <person name="MacCabe A."/>
            <person name="Maekelae M.R."/>
            <person name="Malavazi I."/>
            <person name="Melin P."/>
            <person name="Meyer V."/>
            <person name="Mielnichuk N."/>
            <person name="Miskei M."/>
            <person name="Molnar A.P."/>
            <person name="Mule G."/>
            <person name="Ngan C.Y."/>
            <person name="Orejas M."/>
            <person name="Orosz E."/>
            <person name="Ouedraogo J.P."/>
            <person name="Overkamp K.M."/>
            <person name="Park H.-S."/>
            <person name="Perrone G."/>
            <person name="Piumi F."/>
            <person name="Punt P.J."/>
            <person name="Ram A.F."/>
            <person name="Ramon A."/>
            <person name="Rauscher S."/>
            <person name="Record E."/>
            <person name="Riano-Pachon D.M."/>
            <person name="Robert V."/>
            <person name="Roehrig J."/>
            <person name="Ruller R."/>
            <person name="Salamov A."/>
            <person name="Salih N.S."/>
            <person name="Samson R.A."/>
            <person name="Sandor E."/>
            <person name="Sanguinetti M."/>
            <person name="Schuetze T."/>
            <person name="Sepcic K."/>
            <person name="Shelest E."/>
            <person name="Sherlock G."/>
            <person name="Sophianopoulou V."/>
            <person name="Squina F.M."/>
            <person name="Sun H."/>
            <person name="Susca A."/>
            <person name="Todd R.B."/>
            <person name="Tsang A."/>
            <person name="Unkles S.E."/>
            <person name="van de Wiele N."/>
            <person name="van Rossen-Uffink D."/>
            <person name="Oliveira J.V."/>
            <person name="Vesth T.C."/>
            <person name="Visser J."/>
            <person name="Yu J.-H."/>
            <person name="Zhou M."/>
            <person name="Andersen M.R."/>
            <person name="Archer D.B."/>
            <person name="Baker S.E."/>
            <person name="Benoit I."/>
            <person name="Brakhage A.A."/>
            <person name="Braus G.H."/>
            <person name="Fischer R."/>
            <person name="Frisvad J.C."/>
            <person name="Goldman G.H."/>
            <person name="Houbraken J."/>
            <person name="Oakley B."/>
            <person name="Pocsi I."/>
            <person name="Scazzocchio C."/>
            <person name="Seiboth B."/>
            <person name="vanKuyk P.A."/>
            <person name="Wortman J."/>
            <person name="Dyer P.S."/>
            <person name="Grigoriev I.V."/>
        </authorList>
    </citation>
    <scope>NUCLEOTIDE SEQUENCE [LARGE SCALE GENOMIC DNA]</scope>
    <source>
        <strain evidence="7">CBS 593.65</strain>
    </source>
</reference>
<dbReference type="AlphaFoldDB" id="A0A1L9SZN9"/>
<dbReference type="Pfam" id="PF08240">
    <property type="entry name" value="ADH_N"/>
    <property type="match status" value="1"/>
</dbReference>
<dbReference type="InterPro" id="IPR002328">
    <property type="entry name" value="ADH_Zn_CS"/>
</dbReference>
<evidence type="ECO:0000256" key="4">
    <source>
        <dbReference type="ARBA" id="ARBA00023002"/>
    </source>
</evidence>
<feature type="domain" description="Alcohol dehydrogenase-like N-terminal" evidence="5">
    <location>
        <begin position="5"/>
        <end position="120"/>
    </location>
</feature>
<organism evidence="6 7">
    <name type="scientific">Aspergillus sydowii CBS 593.65</name>
    <dbReference type="NCBI Taxonomy" id="1036612"/>
    <lineage>
        <taxon>Eukaryota</taxon>
        <taxon>Fungi</taxon>
        <taxon>Dikarya</taxon>
        <taxon>Ascomycota</taxon>
        <taxon>Pezizomycotina</taxon>
        <taxon>Eurotiomycetes</taxon>
        <taxon>Eurotiomycetidae</taxon>
        <taxon>Eurotiales</taxon>
        <taxon>Aspergillaceae</taxon>
        <taxon>Aspergillus</taxon>
        <taxon>Aspergillus subgen. Nidulantes</taxon>
    </lineage>
</organism>
<dbReference type="Proteomes" id="UP000184356">
    <property type="component" value="Unassembled WGS sequence"/>
</dbReference>